<dbReference type="RefSeq" id="WP_181535409.1">
    <property type="nucleotide sequence ID" value="NZ_JACDUU010000001.1"/>
</dbReference>
<keyword evidence="2" id="KW-1185">Reference proteome</keyword>
<protein>
    <submittedName>
        <fullName evidence="1">2-phosphoglycerate kinase</fullName>
    </submittedName>
</protein>
<dbReference type="AlphaFoldDB" id="A0A7V9YX08"/>
<dbReference type="GO" id="GO:0016301">
    <property type="term" value="F:kinase activity"/>
    <property type="evidence" value="ECO:0007669"/>
    <property type="project" value="UniProtKB-KW"/>
</dbReference>
<organism evidence="1 2">
    <name type="scientific">[Anoxybacillus] calidus</name>
    <dbReference type="NCBI Taxonomy" id="575178"/>
    <lineage>
        <taxon>Bacteria</taxon>
        <taxon>Bacillati</taxon>
        <taxon>Bacillota</taxon>
        <taxon>Bacilli</taxon>
        <taxon>Bacillales</taxon>
        <taxon>Anoxybacillaceae</taxon>
        <taxon>Paranoxybacillus</taxon>
    </lineage>
</organism>
<gene>
    <name evidence="1" type="ORF">HNQ85_000231</name>
</gene>
<dbReference type="EMBL" id="JACDUU010000001">
    <property type="protein sequence ID" value="MBA2869973.1"/>
    <property type="molecule type" value="Genomic_DNA"/>
</dbReference>
<sequence>MFVREFLKKSEIIESLGIASSTGTDWFREFDRFLIKQNENDKSPLYHHSTLAKMHMIKSMKDRHLPKDLIEYFLFQMERDQKLAIKYREIERIICQANNERKIYY</sequence>
<reference evidence="1 2" key="1">
    <citation type="submission" date="2020-07" db="EMBL/GenBank/DDBJ databases">
        <title>Genomic Encyclopedia of Type Strains, Phase IV (KMG-IV): sequencing the most valuable type-strain genomes for metagenomic binning, comparative biology and taxonomic classification.</title>
        <authorList>
            <person name="Goeker M."/>
        </authorList>
    </citation>
    <scope>NUCLEOTIDE SEQUENCE [LARGE SCALE GENOMIC DNA]</scope>
    <source>
        <strain evidence="1 2">DSM 25220</strain>
    </source>
</reference>
<name>A0A7V9YX08_9BACL</name>
<keyword evidence="1" id="KW-0418">Kinase</keyword>
<dbReference type="Proteomes" id="UP000580891">
    <property type="component" value="Unassembled WGS sequence"/>
</dbReference>
<evidence type="ECO:0000313" key="1">
    <source>
        <dbReference type="EMBL" id="MBA2869973.1"/>
    </source>
</evidence>
<evidence type="ECO:0000313" key="2">
    <source>
        <dbReference type="Proteomes" id="UP000580891"/>
    </source>
</evidence>
<comment type="caution">
    <text evidence="1">The sequence shown here is derived from an EMBL/GenBank/DDBJ whole genome shotgun (WGS) entry which is preliminary data.</text>
</comment>
<keyword evidence="1" id="KW-0808">Transferase</keyword>
<accession>A0A7V9YX08</accession>
<proteinExistence type="predicted"/>